<name>K2P7E6_9HYPH</name>
<dbReference type="Gene3D" id="3.50.50.60">
    <property type="entry name" value="FAD/NAD(P)-binding domain"/>
    <property type="match status" value="1"/>
</dbReference>
<evidence type="ECO:0000259" key="2">
    <source>
        <dbReference type="Pfam" id="PF01266"/>
    </source>
</evidence>
<feature type="domain" description="FAD dependent oxidoreductase" evidence="2">
    <location>
        <begin position="7"/>
        <end position="349"/>
    </location>
</feature>
<proteinExistence type="predicted"/>
<reference evidence="3 4" key="1">
    <citation type="journal article" date="2012" name="J. Bacteriol.">
        <title>Genome Sequence of Nitratireductor indicus Type Strain C115.</title>
        <authorList>
            <person name="Lai Q."/>
            <person name="Li G."/>
            <person name="Yu Z."/>
            <person name="Shao Z."/>
        </authorList>
    </citation>
    <scope>NUCLEOTIDE SEQUENCE [LARGE SCALE GENOMIC DNA]</scope>
    <source>
        <strain evidence="3 4">C115</strain>
    </source>
</reference>
<dbReference type="Proteomes" id="UP000007374">
    <property type="component" value="Unassembled WGS sequence"/>
</dbReference>
<dbReference type="PATRIC" id="fig|1231190.3.peg.1554"/>
<dbReference type="GO" id="GO:0005737">
    <property type="term" value="C:cytoplasm"/>
    <property type="evidence" value="ECO:0007669"/>
    <property type="project" value="TreeGrafter"/>
</dbReference>
<keyword evidence="4" id="KW-1185">Reference proteome</keyword>
<dbReference type="EMBL" id="AMSI01000004">
    <property type="protein sequence ID" value="EKF43146.1"/>
    <property type="molecule type" value="Genomic_DNA"/>
</dbReference>
<evidence type="ECO:0000313" key="3">
    <source>
        <dbReference type="EMBL" id="EKF43146.1"/>
    </source>
</evidence>
<gene>
    <name evidence="3" type="ORF">NA8A_07414</name>
</gene>
<evidence type="ECO:0000313" key="4">
    <source>
        <dbReference type="Proteomes" id="UP000007374"/>
    </source>
</evidence>
<dbReference type="Gene3D" id="3.30.9.10">
    <property type="entry name" value="D-Amino Acid Oxidase, subunit A, domain 2"/>
    <property type="match status" value="1"/>
</dbReference>
<dbReference type="eggNOG" id="COG0665">
    <property type="taxonomic scope" value="Bacteria"/>
</dbReference>
<dbReference type="InterPro" id="IPR036188">
    <property type="entry name" value="FAD/NAD-bd_sf"/>
</dbReference>
<dbReference type="PANTHER" id="PTHR13847">
    <property type="entry name" value="SARCOSINE DEHYDROGENASE-RELATED"/>
    <property type="match status" value="1"/>
</dbReference>
<dbReference type="AlphaFoldDB" id="K2P7E6"/>
<dbReference type="PANTHER" id="PTHR13847:SF287">
    <property type="entry name" value="FAD-DEPENDENT OXIDOREDUCTASE DOMAIN-CONTAINING PROTEIN 1"/>
    <property type="match status" value="1"/>
</dbReference>
<keyword evidence="1" id="KW-0560">Oxidoreductase</keyword>
<evidence type="ECO:0000256" key="1">
    <source>
        <dbReference type="ARBA" id="ARBA00023002"/>
    </source>
</evidence>
<dbReference type="SUPFAM" id="SSF51905">
    <property type="entry name" value="FAD/NAD(P)-binding domain"/>
    <property type="match status" value="1"/>
</dbReference>
<dbReference type="GO" id="GO:0016491">
    <property type="term" value="F:oxidoreductase activity"/>
    <property type="evidence" value="ECO:0007669"/>
    <property type="project" value="UniProtKB-KW"/>
</dbReference>
<comment type="caution">
    <text evidence="3">The sequence shown here is derived from an EMBL/GenBank/DDBJ whole genome shotgun (WGS) entry which is preliminary data.</text>
</comment>
<dbReference type="RefSeq" id="WP_009756300.1">
    <property type="nucleotide sequence ID" value="NZ_AMSI01000004.1"/>
</dbReference>
<dbReference type="InterPro" id="IPR006076">
    <property type="entry name" value="FAD-dep_OxRdtase"/>
</dbReference>
<protein>
    <submittedName>
        <fullName evidence="3">FAD dependent oxidoreductase</fullName>
    </submittedName>
</protein>
<sequence>MTQETETIIIGGGLIGAFTAYFLAREGHPVTVLEKGFVGAQSSGANFGNLRLQGRDPRQYPLSLRAQAIWEAFETIAGESFEYDRTGHLYIARNEKELAKLEHHAEIARQHGLDIEMLATAALTQRFPYLATDTLAATFCGRDATANPRLATPVVMRAALRLGARIVEHCEALSTVYTGSRFEVETAQGRFMSKTLVNAAGAWGGAIAAHFGEPVPVFSAGPPQFVTEPFPHVIRPSMQMVNGSVIFRQIPRGNVIVAGYPRTASEADGNRTFVPPGKTLAGMEALGAIVPLLRDAHVIRVWSGVEGYLPDMRPVIGPSRTQDGLFHAFACCGHGFQIAPGIGAVLGELIRTGQTNTPIDAYDIARFRDQVPDSEKFIQEFDNRAIIPAAR</sequence>
<dbReference type="OrthoDB" id="9787190at2"/>
<dbReference type="Pfam" id="PF01266">
    <property type="entry name" value="DAO"/>
    <property type="match status" value="1"/>
</dbReference>
<organism evidence="3 4">
    <name type="scientific">Nitratireductor indicus C115</name>
    <dbReference type="NCBI Taxonomy" id="1231190"/>
    <lineage>
        <taxon>Bacteria</taxon>
        <taxon>Pseudomonadati</taxon>
        <taxon>Pseudomonadota</taxon>
        <taxon>Alphaproteobacteria</taxon>
        <taxon>Hyphomicrobiales</taxon>
        <taxon>Phyllobacteriaceae</taxon>
        <taxon>Nitratireductor</taxon>
    </lineage>
</organism>
<accession>K2P7E6</accession>
<dbReference type="STRING" id="721133.SAMN05216176_105181"/>